<dbReference type="Pfam" id="PF13511">
    <property type="entry name" value="DUF4124"/>
    <property type="match status" value="1"/>
</dbReference>
<evidence type="ECO:0000256" key="1">
    <source>
        <dbReference type="SAM" id="Coils"/>
    </source>
</evidence>
<keyword evidence="1" id="KW-0175">Coiled coil</keyword>
<evidence type="ECO:0000259" key="3">
    <source>
        <dbReference type="Pfam" id="PF13511"/>
    </source>
</evidence>
<reference evidence="4" key="1">
    <citation type="journal article" date="2012" name="J. Bacteriol.">
        <title>Genome sequences of type strains of seven species of the marine bacterium Pseudoalteromonas.</title>
        <authorList>
            <person name="Xie B.B."/>
            <person name="Shu Y.L."/>
            <person name="Qin Q.L."/>
            <person name="Rong J.C."/>
            <person name="Zhang X.Y."/>
            <person name="Chen X.L."/>
            <person name="Shi M."/>
            <person name="He H.L."/>
            <person name="Zhou B.C."/>
            <person name="Zhang Y.Z."/>
        </authorList>
    </citation>
    <scope>NUCLEOTIDE SEQUENCE [LARGE SCALE GENOMIC DNA]</scope>
    <source>
        <strain evidence="4">NCIMB 2128</strain>
    </source>
</reference>
<evidence type="ECO:0000313" key="4">
    <source>
        <dbReference type="EMBL" id="ERG62057.1"/>
    </source>
</evidence>
<keyword evidence="5" id="KW-1185">Reference proteome</keyword>
<comment type="caution">
    <text evidence="4">The sequence shown here is derived from an EMBL/GenBank/DDBJ whole genome shotgun (WGS) entry which is preliminary data.</text>
</comment>
<organism evidence="4 5">
    <name type="scientific">Pseudoalteromonas undina</name>
    <dbReference type="NCBI Taxonomy" id="43660"/>
    <lineage>
        <taxon>Bacteria</taxon>
        <taxon>Pseudomonadati</taxon>
        <taxon>Pseudomonadota</taxon>
        <taxon>Gammaproteobacteria</taxon>
        <taxon>Alteromonadales</taxon>
        <taxon>Pseudoalteromonadaceae</taxon>
        <taxon>Pseudoalteromonas</taxon>
    </lineage>
</organism>
<proteinExistence type="predicted"/>
<reference evidence="4" key="2">
    <citation type="submission" date="2013-04" db="EMBL/GenBank/DDBJ databases">
        <title>Genome sequence of Pseudoalteromonas undina.</title>
        <authorList>
            <person name="Xie B.-B."/>
            <person name="Rong J.-C."/>
            <person name="Qin Q.-L."/>
            <person name="Shu Y.-L."/>
            <person name="Zhang Y.-Z."/>
        </authorList>
    </citation>
    <scope>NUCLEOTIDE SEQUENCE</scope>
    <source>
        <strain evidence="4">NCIMB 2128</strain>
    </source>
</reference>
<accession>A0ABN0NKR0</accession>
<name>A0ABN0NKR0_9GAMM</name>
<dbReference type="EMBL" id="AHCF02000008">
    <property type="protein sequence ID" value="ERG62057.1"/>
    <property type="molecule type" value="Genomic_DNA"/>
</dbReference>
<evidence type="ECO:0000313" key="5">
    <source>
        <dbReference type="Proteomes" id="UP000016534"/>
    </source>
</evidence>
<protein>
    <recommendedName>
        <fullName evidence="3">DUF4124 domain-containing protein</fullName>
    </recommendedName>
</protein>
<evidence type="ECO:0000256" key="2">
    <source>
        <dbReference type="SAM" id="SignalP"/>
    </source>
</evidence>
<sequence length="163" mass="18740">MFSVINLITTACLLSFSSFALAQTTYYKCVTPEGTTFSQLPCSNNATVHKITATEPKQAGEEINYTKQLNELERDTIITNLEAELRSNQHKLAILSREKDRADFKQQQRLNHILSADDKKRISKDIKKTQKSLDKQYKKDKTLIEKRIKKLQKKIDAYQADSN</sequence>
<feature type="chain" id="PRO_5046725819" description="DUF4124 domain-containing protein" evidence="2">
    <location>
        <begin position="23"/>
        <end position="163"/>
    </location>
</feature>
<keyword evidence="2" id="KW-0732">Signal</keyword>
<feature type="domain" description="DUF4124" evidence="3">
    <location>
        <begin position="14"/>
        <end position="59"/>
    </location>
</feature>
<dbReference type="InterPro" id="IPR025392">
    <property type="entry name" value="DUF4124"/>
</dbReference>
<feature type="coiled-coil region" evidence="1">
    <location>
        <begin position="134"/>
        <end position="161"/>
    </location>
</feature>
<feature type="signal peptide" evidence="2">
    <location>
        <begin position="1"/>
        <end position="22"/>
    </location>
</feature>
<dbReference type="Proteomes" id="UP000016534">
    <property type="component" value="Unassembled WGS sequence"/>
</dbReference>
<gene>
    <name evidence="4" type="ORF">PUND_03150</name>
</gene>